<comment type="caution">
    <text evidence="13">The sequence shown here is derived from an EMBL/GenBank/DDBJ whole genome shotgun (WGS) entry which is preliminary data.</text>
</comment>
<evidence type="ECO:0000259" key="12">
    <source>
        <dbReference type="PROSITE" id="PS51005"/>
    </source>
</evidence>
<feature type="domain" description="NAC" evidence="12">
    <location>
        <begin position="17"/>
        <end position="160"/>
    </location>
</feature>
<dbReference type="InterPro" id="IPR003441">
    <property type="entry name" value="NAC-dom"/>
</dbReference>
<dbReference type="Gene3D" id="2.170.150.80">
    <property type="entry name" value="NAC domain"/>
    <property type="match status" value="1"/>
</dbReference>
<dbReference type="PANTHER" id="PTHR24096:SF337">
    <property type="entry name" value="4-COUMARATE--COA LIGASE"/>
    <property type="match status" value="1"/>
</dbReference>
<keyword evidence="11" id="KW-0472">Membrane</keyword>
<dbReference type="Gene3D" id="3.30.300.30">
    <property type="match status" value="1"/>
</dbReference>
<dbReference type="GO" id="GO:0006355">
    <property type="term" value="P:regulation of DNA-templated transcription"/>
    <property type="evidence" value="ECO:0007669"/>
    <property type="project" value="InterPro"/>
</dbReference>
<dbReference type="EMBL" id="JACGWM010001516">
    <property type="protein sequence ID" value="KAL0292300.1"/>
    <property type="molecule type" value="Genomic_DNA"/>
</dbReference>
<dbReference type="InterPro" id="IPR025110">
    <property type="entry name" value="AMP-bd_C"/>
</dbReference>
<comment type="pathway">
    <text evidence="2">Phytoalexin biosynthesis; 3,4',5-trihydroxystilbene biosynthesis; 3,4',5-trihydroxystilbene from trans-4-coumarate: step 1/2.</text>
</comment>
<dbReference type="InterPro" id="IPR000873">
    <property type="entry name" value="AMP-dep_synth/lig_dom"/>
</dbReference>
<evidence type="ECO:0000256" key="2">
    <source>
        <dbReference type="ARBA" id="ARBA00004930"/>
    </source>
</evidence>
<keyword evidence="9" id="KW-0539">Nucleus</keyword>
<reference evidence="13" key="1">
    <citation type="submission" date="2020-06" db="EMBL/GenBank/DDBJ databases">
        <authorList>
            <person name="Li T."/>
            <person name="Hu X."/>
            <person name="Zhang T."/>
            <person name="Song X."/>
            <person name="Zhang H."/>
            <person name="Dai N."/>
            <person name="Sheng W."/>
            <person name="Hou X."/>
            <person name="Wei L."/>
        </authorList>
    </citation>
    <scope>NUCLEOTIDE SEQUENCE</scope>
    <source>
        <strain evidence="13">KEN8</strain>
        <tissue evidence="13">Leaf</tissue>
    </source>
</reference>
<dbReference type="GO" id="GO:0003677">
    <property type="term" value="F:DNA binding"/>
    <property type="evidence" value="ECO:0007669"/>
    <property type="project" value="UniProtKB-KW"/>
</dbReference>
<dbReference type="SUPFAM" id="SSF101941">
    <property type="entry name" value="NAC domain"/>
    <property type="match status" value="1"/>
</dbReference>
<keyword evidence="5" id="KW-0805">Transcription regulation</keyword>
<proteinExistence type="inferred from homology"/>
<evidence type="ECO:0000256" key="9">
    <source>
        <dbReference type="ARBA" id="ARBA00023242"/>
    </source>
</evidence>
<dbReference type="InterPro" id="IPR042099">
    <property type="entry name" value="ANL_N_sf"/>
</dbReference>
<evidence type="ECO:0000313" key="13">
    <source>
        <dbReference type="EMBL" id="KAL0292300.1"/>
    </source>
</evidence>
<keyword evidence="11" id="KW-0812">Transmembrane</keyword>
<gene>
    <name evidence="13" type="ORF">Scaly_2597400</name>
</gene>
<keyword evidence="8" id="KW-0804">Transcription</keyword>
<evidence type="ECO:0000256" key="6">
    <source>
        <dbReference type="ARBA" id="ARBA00023051"/>
    </source>
</evidence>
<reference evidence="13" key="2">
    <citation type="journal article" date="2024" name="Plant">
        <title>Genomic evolution and insights into agronomic trait innovations of Sesamum species.</title>
        <authorList>
            <person name="Miao H."/>
            <person name="Wang L."/>
            <person name="Qu L."/>
            <person name="Liu H."/>
            <person name="Sun Y."/>
            <person name="Le M."/>
            <person name="Wang Q."/>
            <person name="Wei S."/>
            <person name="Zheng Y."/>
            <person name="Lin W."/>
            <person name="Duan Y."/>
            <person name="Cao H."/>
            <person name="Xiong S."/>
            <person name="Wang X."/>
            <person name="Wei L."/>
            <person name="Li C."/>
            <person name="Ma Q."/>
            <person name="Ju M."/>
            <person name="Zhao R."/>
            <person name="Li G."/>
            <person name="Mu C."/>
            <person name="Tian Q."/>
            <person name="Mei H."/>
            <person name="Zhang T."/>
            <person name="Gao T."/>
            <person name="Zhang H."/>
        </authorList>
    </citation>
    <scope>NUCLEOTIDE SEQUENCE</scope>
    <source>
        <strain evidence="13">KEN8</strain>
    </source>
</reference>
<dbReference type="PROSITE" id="PS51005">
    <property type="entry name" value="NAC"/>
    <property type="match status" value="1"/>
</dbReference>
<feature type="region of interest" description="Disordered" evidence="10">
    <location>
        <begin position="160"/>
        <end position="189"/>
    </location>
</feature>
<dbReference type="SUPFAM" id="SSF56801">
    <property type="entry name" value="Acetyl-CoA synthetase-like"/>
    <property type="match status" value="1"/>
</dbReference>
<keyword evidence="7" id="KW-0238">DNA-binding</keyword>
<evidence type="ECO:0000256" key="5">
    <source>
        <dbReference type="ARBA" id="ARBA00023015"/>
    </source>
</evidence>
<evidence type="ECO:0000256" key="3">
    <source>
        <dbReference type="ARBA" id="ARBA00006432"/>
    </source>
</evidence>
<dbReference type="GO" id="GO:0009698">
    <property type="term" value="P:phenylpropanoid metabolic process"/>
    <property type="evidence" value="ECO:0007669"/>
    <property type="project" value="UniProtKB-KW"/>
</dbReference>
<evidence type="ECO:0000256" key="4">
    <source>
        <dbReference type="ARBA" id="ARBA00022598"/>
    </source>
</evidence>
<feature type="transmembrane region" description="Helical" evidence="11">
    <location>
        <begin position="401"/>
        <end position="423"/>
    </location>
</feature>
<dbReference type="GO" id="GO:0016405">
    <property type="term" value="F:CoA-ligase activity"/>
    <property type="evidence" value="ECO:0007669"/>
    <property type="project" value="TreeGrafter"/>
</dbReference>
<comment type="subcellular location">
    <subcellularLocation>
        <location evidence="1">Nucleus</location>
    </subcellularLocation>
</comment>
<dbReference type="CDD" id="cd05904">
    <property type="entry name" value="4CL"/>
    <property type="match status" value="1"/>
</dbReference>
<dbReference type="Pfam" id="PF00501">
    <property type="entry name" value="AMP-binding"/>
    <property type="match status" value="1"/>
</dbReference>
<name>A0AAW2JFI3_9LAMI</name>
<evidence type="ECO:0000256" key="7">
    <source>
        <dbReference type="ARBA" id="ARBA00023125"/>
    </source>
</evidence>
<evidence type="ECO:0000256" key="10">
    <source>
        <dbReference type="SAM" id="MobiDB-lite"/>
    </source>
</evidence>
<dbReference type="GO" id="GO:0005634">
    <property type="term" value="C:nucleus"/>
    <property type="evidence" value="ECO:0007669"/>
    <property type="project" value="UniProtKB-SubCell"/>
</dbReference>
<comment type="similarity">
    <text evidence="3">Belongs to the ATP-dependent AMP-binding enzyme family.</text>
</comment>
<dbReference type="Pfam" id="PF13193">
    <property type="entry name" value="AMP-binding_C"/>
    <property type="match status" value="1"/>
</dbReference>
<dbReference type="Gene3D" id="3.40.50.12780">
    <property type="entry name" value="N-terminal domain of ligase-like"/>
    <property type="match status" value="1"/>
</dbReference>
<evidence type="ECO:0000256" key="8">
    <source>
        <dbReference type="ARBA" id="ARBA00023163"/>
    </source>
</evidence>
<dbReference type="PROSITE" id="PS00455">
    <property type="entry name" value="AMP_BINDING"/>
    <property type="match status" value="1"/>
</dbReference>
<keyword evidence="6" id="KW-0587">Phenylpropanoid metabolism</keyword>
<dbReference type="PANTHER" id="PTHR24096">
    <property type="entry name" value="LONG-CHAIN-FATTY-ACID--COA LIGASE"/>
    <property type="match status" value="1"/>
</dbReference>
<dbReference type="AlphaFoldDB" id="A0AAW2JFI3"/>
<dbReference type="InterPro" id="IPR045851">
    <property type="entry name" value="AMP-bd_C_sf"/>
</dbReference>
<dbReference type="InterPro" id="IPR036093">
    <property type="entry name" value="NAC_dom_sf"/>
</dbReference>
<evidence type="ECO:0000256" key="11">
    <source>
        <dbReference type="SAM" id="Phobius"/>
    </source>
</evidence>
<keyword evidence="4 13" id="KW-0436">Ligase</keyword>
<accession>A0AAW2JFI3</accession>
<keyword evidence="11" id="KW-1133">Transmembrane helix</keyword>
<dbReference type="FunFam" id="2.170.150.80:FF:000002">
    <property type="entry name" value="Nac domain-containing protein 86"/>
    <property type="match status" value="1"/>
</dbReference>
<feature type="region of interest" description="Disordered" evidence="10">
    <location>
        <begin position="883"/>
        <end position="920"/>
    </location>
</feature>
<dbReference type="InterPro" id="IPR020845">
    <property type="entry name" value="AMP-binding_CS"/>
</dbReference>
<organism evidence="13">
    <name type="scientific">Sesamum calycinum</name>
    <dbReference type="NCBI Taxonomy" id="2727403"/>
    <lineage>
        <taxon>Eukaryota</taxon>
        <taxon>Viridiplantae</taxon>
        <taxon>Streptophyta</taxon>
        <taxon>Embryophyta</taxon>
        <taxon>Tracheophyta</taxon>
        <taxon>Spermatophyta</taxon>
        <taxon>Magnoliopsida</taxon>
        <taxon>eudicotyledons</taxon>
        <taxon>Gunneridae</taxon>
        <taxon>Pentapetalae</taxon>
        <taxon>asterids</taxon>
        <taxon>lamiids</taxon>
        <taxon>Lamiales</taxon>
        <taxon>Pedaliaceae</taxon>
        <taxon>Sesamum</taxon>
    </lineage>
</organism>
<sequence>MDSVAGKKKSSGSSSMLAPGFRFHPTDEELVRYYLRRKVCGRGFRFDAISEIDIYKAEPWDLPSFSRLKTRDLEWYFFSVLDKKYGNGARTNRATEKGYWKTTGKDRAVYHKAQIVGMKKTLVYHSGRAPKGQRTNWVMHEYRLADLELEKAGIVQEWNGESEKSTLPSGQIDDNNDNDAASPSDKQDSAKYESDLHYPFIKQASHMLGSIPAPPALAAEFPSKSTALRLNSLSQPSSSVHVTAGMIQIRNLTTDGNGRVQSFGKPENFNIVLSFGFSRGNDGSASLESSVSILPGKTLSTLSRGCLKVHIEERWMGMAGVEDEPNKIPTQPNLDTATFVLSQFPPPEHAEKLVALIDSATNHRLTYGQLRRSISTLAAGLYHGLGLRKGDVVLILSPNSLLYSTICLAVLSIGGVITTANPLNTEMEIAKQVSDSGAKLAVSSPEEMHKVCPTGVPVLLTSRGTDDSQLSVEELIEKCEPLEIPGVKPTQSDVAAILYSSGTTGTSKGVVLTHANFISVITLLKWSVDVSKAHDDVFLCFIPLFHIYGLVFFGLGLFCSGTTTVLMQRFDFRAMLEAIHNHKVSNIPAVPPVILGLVKYNGGGYNLSSLRRVGSGAAPLSKEVADAFRVKFPWVELRPGYGLTESCGAATFFVSNQEAKARPGSSARLVPCFTAKVVDFETGLALPPNREGELWLKSPTVMKEYLGNAEATAATFDSDGWLKTGDLCYFDDEGYIYIVDRIKELIKHNGYQVAPAELEAILTGHPQILDAAVIPAEDEAAGQIPIAYVVRGAGSELTEDQIIQFVANQVAPYKKIRRVSFMSGIPRPKVQRLGTDPKGEYGVHHPSCPHNPGAHGRMARAWCPGPARIRCWEKARGTGPYLKYETDRDKNVKNPNSGSPIKHVPRPSMTGKIETNDPPRKGVIRMIVGGPVGGDSQRAMKARYKKPMGTSNERSDGCRTCQRCPLIQFDQEERHGPRTQGNDALVIIALLANYEIERVFIDSGSSTDIFFGGL</sequence>
<evidence type="ECO:0000256" key="1">
    <source>
        <dbReference type="ARBA" id="ARBA00004123"/>
    </source>
</evidence>
<dbReference type="Pfam" id="PF02365">
    <property type="entry name" value="NAM"/>
    <property type="match status" value="1"/>
</dbReference>
<feature type="transmembrane region" description="Helical" evidence="11">
    <location>
        <begin position="537"/>
        <end position="558"/>
    </location>
</feature>
<protein>
    <submittedName>
        <fullName evidence="13">4-coumarate--CoA ligase-like 5</fullName>
    </submittedName>
</protein>